<dbReference type="PANTHER" id="PTHR42659:SF2">
    <property type="entry name" value="XANTHINE DEHYDROGENASE SUBUNIT C-RELATED"/>
    <property type="match status" value="1"/>
</dbReference>
<dbReference type="InterPro" id="IPR016166">
    <property type="entry name" value="FAD-bd_PCMH"/>
</dbReference>
<dbReference type="PROSITE" id="PS51387">
    <property type="entry name" value="FAD_PCMH"/>
    <property type="match status" value="1"/>
</dbReference>
<evidence type="ECO:0000313" key="5">
    <source>
        <dbReference type="EMBL" id="MFC1430169.1"/>
    </source>
</evidence>
<sequence length="283" mass="28287">MILTPFDFARPTTVDEATALLARTAGSRPLAGGQSLLVDLSTGEAAASLLVDLAGLPGLRGVRRREDGGLSIGATTTLAELAVHPEVLAAAPALAQAARANGDPQVRNRGTVGGNLVADRSGVGQRPTDLPVAALAVDAVVTVVDADGSRSLPVERLAAELRPGSLVTSLELPAPDSAGVVGSAFEKSADRASLYPLCAVAVRIGAAGYRVAVTGATAGPVRLTDVESRLAAGRTDIPSVLAAFAAQPIGLFTAGRGGSAEYLRHLAGVLTARALARAAAAAA</sequence>
<gene>
    <name evidence="5" type="ORF">ACEZDB_05780</name>
</gene>
<proteinExistence type="predicted"/>
<dbReference type="SUPFAM" id="SSF55447">
    <property type="entry name" value="CO dehydrogenase flavoprotein C-terminal domain-like"/>
    <property type="match status" value="1"/>
</dbReference>
<keyword evidence="1" id="KW-0285">Flavoprotein</keyword>
<dbReference type="SUPFAM" id="SSF56176">
    <property type="entry name" value="FAD-binding/transporter-associated domain-like"/>
    <property type="match status" value="1"/>
</dbReference>
<dbReference type="EMBL" id="JBHEZY010000002">
    <property type="protein sequence ID" value="MFC1430169.1"/>
    <property type="molecule type" value="Genomic_DNA"/>
</dbReference>
<dbReference type="PANTHER" id="PTHR42659">
    <property type="entry name" value="XANTHINE DEHYDROGENASE SUBUNIT C-RELATED"/>
    <property type="match status" value="1"/>
</dbReference>
<keyword evidence="3" id="KW-0560">Oxidoreductase</keyword>
<evidence type="ECO:0000256" key="1">
    <source>
        <dbReference type="ARBA" id="ARBA00022630"/>
    </source>
</evidence>
<reference evidence="5 6" key="1">
    <citation type="submission" date="2024-09" db="EMBL/GenBank/DDBJ databases">
        <authorList>
            <person name="Lee S.D."/>
        </authorList>
    </citation>
    <scope>NUCLEOTIDE SEQUENCE [LARGE SCALE GENOMIC DNA]</scope>
    <source>
        <strain evidence="5 6">N1-3</strain>
    </source>
</reference>
<dbReference type="Gene3D" id="3.30.465.10">
    <property type="match status" value="1"/>
</dbReference>
<dbReference type="Gene3D" id="3.30.43.10">
    <property type="entry name" value="Uridine Diphospho-n-acetylenolpyruvylglucosamine Reductase, domain 2"/>
    <property type="match status" value="1"/>
</dbReference>
<evidence type="ECO:0000259" key="4">
    <source>
        <dbReference type="PROSITE" id="PS51387"/>
    </source>
</evidence>
<accession>A0ABV6WX20</accession>
<comment type="caution">
    <text evidence="5">The sequence shown here is derived from an EMBL/GenBank/DDBJ whole genome shotgun (WGS) entry which is preliminary data.</text>
</comment>
<dbReference type="InterPro" id="IPR005107">
    <property type="entry name" value="CO_DH_flav_C"/>
</dbReference>
<dbReference type="InterPro" id="IPR016169">
    <property type="entry name" value="FAD-bd_PCMH_sub2"/>
</dbReference>
<keyword evidence="2" id="KW-0274">FAD</keyword>
<protein>
    <submittedName>
        <fullName evidence="5">Xanthine dehydrogenase family protein subunit M</fullName>
    </submittedName>
</protein>
<dbReference type="InterPro" id="IPR051312">
    <property type="entry name" value="Diverse_Substr_Oxidored"/>
</dbReference>
<name>A0ABV6WX20_9ACTN</name>
<evidence type="ECO:0000313" key="6">
    <source>
        <dbReference type="Proteomes" id="UP001592530"/>
    </source>
</evidence>
<evidence type="ECO:0000256" key="3">
    <source>
        <dbReference type="ARBA" id="ARBA00023002"/>
    </source>
</evidence>
<dbReference type="Proteomes" id="UP001592530">
    <property type="component" value="Unassembled WGS sequence"/>
</dbReference>
<dbReference type="InterPro" id="IPR016167">
    <property type="entry name" value="FAD-bd_PCMH_sub1"/>
</dbReference>
<dbReference type="SMART" id="SM01092">
    <property type="entry name" value="CO_deh_flav_C"/>
    <property type="match status" value="1"/>
</dbReference>
<feature type="domain" description="FAD-binding PCMH-type" evidence="4">
    <location>
        <begin position="1"/>
        <end position="177"/>
    </location>
</feature>
<dbReference type="Gene3D" id="3.30.390.50">
    <property type="entry name" value="CO dehydrogenase flavoprotein, C-terminal domain"/>
    <property type="match status" value="1"/>
</dbReference>
<evidence type="ECO:0000256" key="2">
    <source>
        <dbReference type="ARBA" id="ARBA00022827"/>
    </source>
</evidence>
<dbReference type="InterPro" id="IPR036683">
    <property type="entry name" value="CO_DH_flav_C_dom_sf"/>
</dbReference>
<dbReference type="Pfam" id="PF00941">
    <property type="entry name" value="FAD_binding_5"/>
    <property type="match status" value="1"/>
</dbReference>
<dbReference type="InterPro" id="IPR036318">
    <property type="entry name" value="FAD-bd_PCMH-like_sf"/>
</dbReference>
<organism evidence="5 6">
    <name type="scientific">Streptacidiphilus alkalitolerans</name>
    <dbReference type="NCBI Taxonomy" id="3342712"/>
    <lineage>
        <taxon>Bacteria</taxon>
        <taxon>Bacillati</taxon>
        <taxon>Actinomycetota</taxon>
        <taxon>Actinomycetes</taxon>
        <taxon>Kitasatosporales</taxon>
        <taxon>Streptomycetaceae</taxon>
        <taxon>Streptacidiphilus</taxon>
    </lineage>
</organism>
<dbReference type="RefSeq" id="WP_380549435.1">
    <property type="nucleotide sequence ID" value="NZ_JBHEZY010000002.1"/>
</dbReference>
<dbReference type="InterPro" id="IPR002346">
    <property type="entry name" value="Mopterin_DH_FAD-bd"/>
</dbReference>